<dbReference type="EMBL" id="JARBJD010000110">
    <property type="protein sequence ID" value="KAK2951997.1"/>
    <property type="molecule type" value="Genomic_DNA"/>
</dbReference>
<accession>A0ABQ9XHT0</accession>
<comment type="caution">
    <text evidence="3">The sequence shown here is derived from an EMBL/GenBank/DDBJ whole genome shotgun (WGS) entry which is preliminary data.</text>
</comment>
<name>A0ABQ9XHT0_9EUKA</name>
<dbReference type="SUPFAM" id="SSF48371">
    <property type="entry name" value="ARM repeat"/>
    <property type="match status" value="1"/>
</dbReference>
<dbReference type="Gene3D" id="1.25.10.10">
    <property type="entry name" value="Leucine-rich Repeat Variant"/>
    <property type="match status" value="1"/>
</dbReference>
<feature type="region of interest" description="Disordered" evidence="1">
    <location>
        <begin position="406"/>
        <end position="425"/>
    </location>
</feature>
<evidence type="ECO:0000313" key="3">
    <source>
        <dbReference type="EMBL" id="KAK2951997.1"/>
    </source>
</evidence>
<dbReference type="InterPro" id="IPR011989">
    <property type="entry name" value="ARM-like"/>
</dbReference>
<dbReference type="InterPro" id="IPR057672">
    <property type="entry name" value="TPR_IPO4/5"/>
</dbReference>
<protein>
    <recommendedName>
        <fullName evidence="2">IPO4/5-like TPR repeats domain-containing protein</fullName>
    </recommendedName>
</protein>
<sequence length="1850" mass="210823">MDKKREMEAKRKKDASVSVAYSNMFGGNLGYPGYPNNPQVYPQNAFLQPNPLPGLIPQTIQQGYPPVYQQQFGTLSQSSIHYGLLNDISTFSDTYAKNGKRLEETEKATNLPKIRSLIDLCQQFQSNKMEQDFQTFMGILVKATIPLSLLRLQYPDDNTISTTYKSVVDYPWMNFNSMKFPTPEQVKADISSRIIQHRLYQHVQINLNCQQTNFEHFSRAHQSIALLEEVHTSSKLTSVSNPTDPTEFIEFCKNIATQIVKWIQSIQTYQFLNKFTGTDTANEQEKRLKVSLTGLDQFVKIGLGHTTSIYPDLFISIAKTIPPWNVVHRDKLEQRKNILRFLEILVRQMCHQKPIHRVIRDRLEDDPKLSLDPDLFNIIDGAIQGRPQSKYHELKIEDKIDFRHIKNTPRQNAPPPPAAGPVPVQPKITQIPQNAATSQTLPPSANKQPDPPISDGTASMNPETLEKTILQTTSNDINLVNAANADLLSYFSAHTTESIATILELFQKTSHDYVSQYLSTIVESRLRHFSGRSNSTDFFEADTFPRFFKIFLEQLQSEIPGLLTDIFQWPMHQNPLIRAHSFIIIQQLLNNYPKKFRSYLESLCQIIQFGLDDEILPKINYNALCCLLVMIQNFETDVPMFQKLIPSILQAITRALSKDDQRHTSDMMSVLTCICNKSHKFFSENRLSILNSLDLVVSNPLVTSHTEISNETSTKHQYTHLLRLRSLEFMVELGKPEFRGSAEASDDPCLSPEMITQIFRIILQFSFEFIAADPENWENRTEEDDPNEILSDSLNYIVEYIHRVGWKCMTNFLFPLIGNLLNDPDVLWRQQYVALLALSSTLKKLPKATDPAIISSVFELVSPIFTLYSKWKPEGTPDSSAESHRRHRLVWGALRVLTSAVHWFEGRVAGQFTETLISIFTNCLQHPLSCAVVRLEALKGITNWVRTVPQQILFEKMESLLSFLVNIVIHRGTLFDGVYLSLSAMRTIRLVSSKMDQTFSPLAVRLIDSFLNIIKTEDNTDESFWEFQAVTLDAINSLVNFVQPDERQIVDVLIDALHKFSTIVTNSHVPSFNISSTRILMDSRPNVIEYTWKVIAELVPERFVAEQSGILEQYYIIARQTPPIFDSSMTTSEEEANRLKVAAHDAQRKRESAINTLEMFASALGRHFHPFVNDCWTMSLEILQSVTYPLSNNTRNTLHALSPLLTSLQNDLCLHLQFLAGENTSSLVTTPIEEIIQQGNTLNPVSIALYFYEFTAMFFRSAEDESHLFVDLLDCLITLFEALKPFVGRIRHFPPESPRRTEPLFDGDPIAQFIGSVIHRTIQTKHVKLAEEISQCLNDEDYDDDERKSFVEDLWEETSVLQEDEVLQKIASVNEMCFALLGPHYFSSFETHILNLTMFLVSSVPTAFTDNERTWFSVPTQPDRDTGVFILFDALFYGGEYALSSATRLIPILLHLANGHVAHWKAFEDHLKDHAVDISLTEGQRHKSQTHLHDEALQEQANIQRLNTYKHLLSLSPLTDQPSHAPLPLSLLIEHSDMAPLRNIITIFSNLIRQDTAWIQLQLSQSPQDNVVVIASAVQPLFSCLVRYQPAIQQLQPSDSTNFFTKLPETQLLIPRSIVAPHLCDMMVLAKVISRLRIDCQSQQFYSALDELSSSAADCVVSGIKWVEVLISLMTNLRQLSEAEYQALLTPELAPIVPSVALQTILMALYQFLKVLKIIWVSLLPFRDRDGSADLYHQYFLAIRRFDVTIAGMGTGDEVGRHVLAILFPQDQPHQIDDPALHQKVSQALQRLVRMVFQIIGTDYTHAETNALMLQMVKPLLSQFPQDLLMNIISKLDKTQQETVKTLFFS</sequence>
<evidence type="ECO:0000256" key="1">
    <source>
        <dbReference type="SAM" id="MobiDB-lite"/>
    </source>
</evidence>
<dbReference type="InterPro" id="IPR016024">
    <property type="entry name" value="ARM-type_fold"/>
</dbReference>
<gene>
    <name evidence="3" type="ORF">BLNAU_13097</name>
</gene>
<feature type="compositionally biased region" description="Pro residues" evidence="1">
    <location>
        <begin position="412"/>
        <end position="424"/>
    </location>
</feature>
<reference evidence="3 4" key="1">
    <citation type="journal article" date="2022" name="bioRxiv">
        <title>Genomics of Preaxostyla Flagellates Illuminates Evolutionary Transitions and the Path Towards Mitochondrial Loss.</title>
        <authorList>
            <person name="Novak L.V.F."/>
            <person name="Treitli S.C."/>
            <person name="Pyrih J."/>
            <person name="Halakuc P."/>
            <person name="Pipaliya S.V."/>
            <person name="Vacek V."/>
            <person name="Brzon O."/>
            <person name="Soukal P."/>
            <person name="Eme L."/>
            <person name="Dacks J.B."/>
            <person name="Karnkowska A."/>
            <person name="Elias M."/>
            <person name="Hampl V."/>
        </authorList>
    </citation>
    <scope>NUCLEOTIDE SEQUENCE [LARGE SCALE GENOMIC DNA]</scope>
    <source>
        <strain evidence="3">NAU3</strain>
        <tissue evidence="3">Gut</tissue>
    </source>
</reference>
<organism evidence="3 4">
    <name type="scientific">Blattamonas nauphoetae</name>
    <dbReference type="NCBI Taxonomy" id="2049346"/>
    <lineage>
        <taxon>Eukaryota</taxon>
        <taxon>Metamonada</taxon>
        <taxon>Preaxostyla</taxon>
        <taxon>Oxymonadida</taxon>
        <taxon>Blattamonas</taxon>
    </lineage>
</organism>
<feature type="region of interest" description="Disordered" evidence="1">
    <location>
        <begin position="437"/>
        <end position="460"/>
    </location>
</feature>
<keyword evidence="4" id="KW-1185">Reference proteome</keyword>
<dbReference type="Proteomes" id="UP001281761">
    <property type="component" value="Unassembled WGS sequence"/>
</dbReference>
<evidence type="ECO:0000259" key="2">
    <source>
        <dbReference type="Pfam" id="PF25780"/>
    </source>
</evidence>
<evidence type="ECO:0000313" key="4">
    <source>
        <dbReference type="Proteomes" id="UP001281761"/>
    </source>
</evidence>
<feature type="domain" description="IPO4/5-like TPR repeats" evidence="2">
    <location>
        <begin position="560"/>
        <end position="684"/>
    </location>
</feature>
<proteinExistence type="predicted"/>
<dbReference type="Pfam" id="PF25780">
    <property type="entry name" value="TPR_IPO5"/>
    <property type="match status" value="1"/>
</dbReference>
<feature type="compositionally biased region" description="Polar residues" evidence="1">
    <location>
        <begin position="437"/>
        <end position="447"/>
    </location>
</feature>